<dbReference type="Pfam" id="PF08450">
    <property type="entry name" value="SGL"/>
    <property type="match status" value="1"/>
</dbReference>
<dbReference type="GO" id="GO:0005509">
    <property type="term" value="F:calcium ion binding"/>
    <property type="evidence" value="ECO:0007669"/>
    <property type="project" value="TreeGrafter"/>
</dbReference>
<feature type="binding site" evidence="3">
    <location>
        <position position="115"/>
    </location>
    <ligand>
        <name>substrate</name>
    </ligand>
</feature>
<comment type="caution">
    <text evidence="5">The sequence shown here is derived from an EMBL/GenBank/DDBJ whole genome shotgun (WGS) entry which is preliminary data.</text>
</comment>
<gene>
    <name evidence="5" type="ORF">FHR34_000021</name>
</gene>
<keyword evidence="3" id="KW-0862">Zinc</keyword>
<proteinExistence type="inferred from homology"/>
<feature type="binding site" evidence="3">
    <location>
        <position position="113"/>
    </location>
    <ligand>
        <name>substrate</name>
    </ligand>
</feature>
<feature type="binding site" evidence="3">
    <location>
        <position position="161"/>
    </location>
    <ligand>
        <name>a divalent metal cation</name>
        <dbReference type="ChEBI" id="CHEBI:60240"/>
    </ligand>
</feature>
<dbReference type="Gene3D" id="2.120.10.30">
    <property type="entry name" value="TolB, C-terminal domain"/>
    <property type="match status" value="1"/>
</dbReference>
<dbReference type="RefSeq" id="WP_184933423.1">
    <property type="nucleotide sequence ID" value="NZ_JACHJV010000001.1"/>
</dbReference>
<comment type="cofactor">
    <cofactor evidence="3">
        <name>Zn(2+)</name>
        <dbReference type="ChEBI" id="CHEBI:29105"/>
    </cofactor>
    <text evidence="3">Binds 1 divalent metal cation per subunit.</text>
</comment>
<evidence type="ECO:0000256" key="3">
    <source>
        <dbReference type="PIRSR" id="PIRSR605511-2"/>
    </source>
</evidence>
<keyword evidence="6" id="KW-1185">Reference proteome</keyword>
<evidence type="ECO:0000256" key="2">
    <source>
        <dbReference type="PIRSR" id="PIRSR605511-1"/>
    </source>
</evidence>
<evidence type="ECO:0000313" key="5">
    <source>
        <dbReference type="EMBL" id="MBB4921028.1"/>
    </source>
</evidence>
<dbReference type="GO" id="GO:0004341">
    <property type="term" value="F:gluconolactonase activity"/>
    <property type="evidence" value="ECO:0007669"/>
    <property type="project" value="TreeGrafter"/>
</dbReference>
<organism evidence="5 6">
    <name type="scientific">Kitasatospora kifunensis</name>
    <name type="common">Streptomyces kifunensis</name>
    <dbReference type="NCBI Taxonomy" id="58351"/>
    <lineage>
        <taxon>Bacteria</taxon>
        <taxon>Bacillati</taxon>
        <taxon>Actinomycetota</taxon>
        <taxon>Actinomycetes</taxon>
        <taxon>Kitasatosporales</taxon>
        <taxon>Streptomycetaceae</taxon>
        <taxon>Kitasatospora</taxon>
    </lineage>
</organism>
<evidence type="ECO:0000313" key="6">
    <source>
        <dbReference type="Proteomes" id="UP000540506"/>
    </source>
</evidence>
<dbReference type="Proteomes" id="UP000540506">
    <property type="component" value="Unassembled WGS sequence"/>
</dbReference>
<dbReference type="PANTHER" id="PTHR10907:SF47">
    <property type="entry name" value="REGUCALCIN"/>
    <property type="match status" value="1"/>
</dbReference>
<dbReference type="InterPro" id="IPR013658">
    <property type="entry name" value="SGL"/>
</dbReference>
<name>A0A7W7VSS1_KITKI</name>
<keyword evidence="3" id="KW-0479">Metal-binding</keyword>
<feature type="active site" description="Proton donor/acceptor" evidence="2">
    <location>
        <position position="209"/>
    </location>
</feature>
<evidence type="ECO:0000256" key="1">
    <source>
        <dbReference type="ARBA" id="ARBA00008853"/>
    </source>
</evidence>
<dbReference type="InterPro" id="IPR005511">
    <property type="entry name" value="SMP-30"/>
</dbReference>
<dbReference type="PRINTS" id="PR01790">
    <property type="entry name" value="SMP30FAMILY"/>
</dbReference>
<dbReference type="SUPFAM" id="SSF63829">
    <property type="entry name" value="Calcium-dependent phosphotriesterase"/>
    <property type="match status" value="1"/>
</dbReference>
<dbReference type="AlphaFoldDB" id="A0A7W7VSS1"/>
<reference evidence="5 6" key="1">
    <citation type="submission" date="2020-08" db="EMBL/GenBank/DDBJ databases">
        <title>Sequencing the genomes of 1000 actinobacteria strains.</title>
        <authorList>
            <person name="Klenk H.-P."/>
        </authorList>
    </citation>
    <scope>NUCLEOTIDE SEQUENCE [LARGE SCALE GENOMIC DNA]</scope>
    <source>
        <strain evidence="5 6">DSM 41654</strain>
    </source>
</reference>
<dbReference type="PANTHER" id="PTHR10907">
    <property type="entry name" value="REGUCALCIN"/>
    <property type="match status" value="1"/>
</dbReference>
<dbReference type="EMBL" id="JACHJV010000001">
    <property type="protein sequence ID" value="MBB4921028.1"/>
    <property type="molecule type" value="Genomic_DNA"/>
</dbReference>
<protein>
    <submittedName>
        <fullName evidence="5">Sugar lactone lactonase YvrE</fullName>
    </submittedName>
</protein>
<dbReference type="GO" id="GO:0019853">
    <property type="term" value="P:L-ascorbic acid biosynthetic process"/>
    <property type="evidence" value="ECO:0007669"/>
    <property type="project" value="TreeGrafter"/>
</dbReference>
<evidence type="ECO:0000259" key="4">
    <source>
        <dbReference type="Pfam" id="PF08450"/>
    </source>
</evidence>
<feature type="domain" description="SMP-30/Gluconolactonase/LRE-like region" evidence="4">
    <location>
        <begin position="20"/>
        <end position="267"/>
    </location>
</feature>
<dbReference type="InterPro" id="IPR011042">
    <property type="entry name" value="6-blade_b-propeller_TolB-like"/>
</dbReference>
<accession>A0A7W7VSS1</accession>
<feature type="binding site" evidence="3">
    <location>
        <position position="209"/>
    </location>
    <ligand>
        <name>a divalent metal cation</name>
        <dbReference type="ChEBI" id="CHEBI:60240"/>
    </ligand>
</feature>
<feature type="binding site" evidence="3">
    <location>
        <position position="22"/>
    </location>
    <ligand>
        <name>a divalent metal cation</name>
        <dbReference type="ChEBI" id="CHEBI:60240"/>
    </ligand>
</feature>
<sequence>MNRSPVVHRAVPVVHARAEVGESPLWDPRADVLWWTDIPRGRLHRFDPATGTDTVPYPDLPGPLSAVALRTGGGLLAAHGHQVLGLGPVGQGLADGREPDPVARVPLPSPDHRLNDGRVDPLGRFWVGTMSTTGVSGTSALYRIDPDGRSTPQLTGVSISNGLDWSPDGRLAYYADSPTGEVAVLDCADPGRPPRRVGTLTRFTHCVPDGLAVDAEGCVWVALFNGWAVHRYRPDGTLDAVVPLPVAKVTSCAFGGAGLDTLYITTASRLLDAAELAQQPLAGSLFACRPGVTGLPGHAFAG</sequence>
<comment type="similarity">
    <text evidence="1">Belongs to the SMP-30/CGR1 family.</text>
</comment>